<dbReference type="SMART" id="SM00439">
    <property type="entry name" value="BAH"/>
    <property type="match status" value="1"/>
</dbReference>
<dbReference type="PANTHER" id="PTHR31917:SF101">
    <property type="entry name" value="OS07G0607300 PROTEIN"/>
    <property type="match status" value="1"/>
</dbReference>
<dbReference type="CDD" id="cd04721">
    <property type="entry name" value="BAH_plant_1"/>
    <property type="match status" value="1"/>
</dbReference>
<dbReference type="CDD" id="cd20405">
    <property type="entry name" value="Tudor_Agenet_AtDUF_rpt1_3"/>
    <property type="match status" value="1"/>
</dbReference>
<evidence type="ECO:0000259" key="2">
    <source>
        <dbReference type="PROSITE" id="PS51038"/>
    </source>
</evidence>
<name>A0AAP0E0W6_9ASTR</name>
<feature type="compositionally biased region" description="Basic and acidic residues" evidence="1">
    <location>
        <begin position="550"/>
        <end position="586"/>
    </location>
</feature>
<feature type="region of interest" description="Disordered" evidence="1">
    <location>
        <begin position="518"/>
        <end position="586"/>
    </location>
</feature>
<dbReference type="Pfam" id="PF05641">
    <property type="entry name" value="Agenet"/>
    <property type="match status" value="1"/>
</dbReference>
<reference evidence="3 4" key="1">
    <citation type="submission" date="2024-04" db="EMBL/GenBank/DDBJ databases">
        <title>The reference genome of an endangered Asteraceae, Deinandra increscens subsp. villosa, native to the Central Coast of California.</title>
        <authorList>
            <person name="Guilliams M."/>
            <person name="Hasenstab-Lehman K."/>
            <person name="Meyer R."/>
            <person name="Mcevoy S."/>
        </authorList>
    </citation>
    <scope>NUCLEOTIDE SEQUENCE [LARGE SCALE GENOMIC DNA]</scope>
    <source>
        <tissue evidence="3">Leaf</tissue>
    </source>
</reference>
<protein>
    <recommendedName>
        <fullName evidence="2">BAH domain-containing protein</fullName>
    </recommendedName>
</protein>
<dbReference type="Proteomes" id="UP001408789">
    <property type="component" value="Unassembled WGS sequence"/>
</dbReference>
<organism evidence="3 4">
    <name type="scientific">Deinandra increscens subsp. villosa</name>
    <dbReference type="NCBI Taxonomy" id="3103831"/>
    <lineage>
        <taxon>Eukaryota</taxon>
        <taxon>Viridiplantae</taxon>
        <taxon>Streptophyta</taxon>
        <taxon>Embryophyta</taxon>
        <taxon>Tracheophyta</taxon>
        <taxon>Spermatophyta</taxon>
        <taxon>Magnoliopsida</taxon>
        <taxon>eudicotyledons</taxon>
        <taxon>Gunneridae</taxon>
        <taxon>Pentapetalae</taxon>
        <taxon>asterids</taxon>
        <taxon>campanulids</taxon>
        <taxon>Asterales</taxon>
        <taxon>Asteraceae</taxon>
        <taxon>Asteroideae</taxon>
        <taxon>Heliantheae alliance</taxon>
        <taxon>Madieae</taxon>
        <taxon>Madiinae</taxon>
        <taxon>Deinandra</taxon>
    </lineage>
</organism>
<dbReference type="Pfam" id="PF01426">
    <property type="entry name" value="BAH"/>
    <property type="match status" value="1"/>
</dbReference>
<dbReference type="AlphaFoldDB" id="A0AAP0E0W6"/>
<dbReference type="InterPro" id="IPR001025">
    <property type="entry name" value="BAH_dom"/>
</dbReference>
<feature type="domain" description="BAH" evidence="2">
    <location>
        <begin position="152"/>
        <end position="271"/>
    </location>
</feature>
<accession>A0AAP0E0W6</accession>
<dbReference type="InterPro" id="IPR043151">
    <property type="entry name" value="BAH_sf"/>
</dbReference>
<dbReference type="InterPro" id="IPR014002">
    <property type="entry name" value="Agenet_dom_plant"/>
</dbReference>
<keyword evidence="4" id="KW-1185">Reference proteome</keyword>
<dbReference type="EMBL" id="JBCNJP010000002">
    <property type="protein sequence ID" value="KAK9080693.1"/>
    <property type="molecule type" value="Genomic_DNA"/>
</dbReference>
<sequence length="586" mass="67246">MAENSQCYVEWKEHYVSKERGKRVVHYFLKDIRGESVLAVVGTERSIRHMFYVVAEEFLRVNEAENAVNAGYRWRSRREVVNWLTSMLSKQHQQVEISMSSKSDHISGVGASFQNRLTRNINIRVPDIVWSGAAWFCGKQLKHFPAFCRNGITIAVQSFVYVMAEEEKSHLAYLEDMYEDRKGQKKVKVRWFHHNQEVQAAITLKSPHPKEVFITPYAQVISAECVDGLALVLAREHYEKCVSTLPEDLLTRVHLCFRQFKNNRVKPFKLSKLCGYFGQPVFSVFDTEFLEEEENSLGDNVKLGVKRPRSSRGRQMASCDLSSVDVKYEILRRKLIPQHVKNRGSNIRFFKVNEKIELLCLDSGIRGCWFRCTIVQIAKRRIKVQYDDLKEEGGSGNLEEWVPAFRLAMPDKLGIRCFGRPTTRPARMDNETNVAFEVGSPVDGWWSDGWWEGVVTGIGESNDGDLQVYVPGENLFLELPKKNIRASKDWVGDRWVDLKTKPNILSVIPANNEIKPGTFPFLSKESPEPVDPSEPANGSNNDEPLQDPDPEFHEQEKDSSPARDENDLQIGEKGEHTSENRENMDE</sequence>
<evidence type="ECO:0000313" key="3">
    <source>
        <dbReference type="EMBL" id="KAK9080693.1"/>
    </source>
</evidence>
<evidence type="ECO:0000256" key="1">
    <source>
        <dbReference type="SAM" id="MobiDB-lite"/>
    </source>
</evidence>
<evidence type="ECO:0000313" key="4">
    <source>
        <dbReference type="Proteomes" id="UP001408789"/>
    </source>
</evidence>
<dbReference type="InterPro" id="IPR008395">
    <property type="entry name" value="Agenet-like_dom"/>
</dbReference>
<gene>
    <name evidence="3" type="ORF">SSX86_000451</name>
</gene>
<comment type="caution">
    <text evidence="3">The sequence shown here is derived from an EMBL/GenBank/DDBJ whole genome shotgun (WGS) entry which is preliminary data.</text>
</comment>
<dbReference type="PROSITE" id="PS51038">
    <property type="entry name" value="BAH"/>
    <property type="match status" value="1"/>
</dbReference>
<proteinExistence type="predicted"/>
<dbReference type="PANTHER" id="PTHR31917">
    <property type="entry name" value="AGENET DOMAIN-CONTAINING PROTEIN-RELATED"/>
    <property type="match status" value="1"/>
</dbReference>
<dbReference type="SMART" id="SM00743">
    <property type="entry name" value="Agenet"/>
    <property type="match status" value="2"/>
</dbReference>
<dbReference type="Gene3D" id="2.30.30.490">
    <property type="match status" value="1"/>
</dbReference>
<dbReference type="GO" id="GO:0003682">
    <property type="term" value="F:chromatin binding"/>
    <property type="evidence" value="ECO:0007669"/>
    <property type="project" value="InterPro"/>
</dbReference>